<dbReference type="AlphaFoldDB" id="A0A438GMP2"/>
<reference evidence="1 2" key="1">
    <citation type="journal article" date="2018" name="PLoS Genet.">
        <title>Population sequencing reveals clonal diversity and ancestral inbreeding in the grapevine cultivar Chardonnay.</title>
        <authorList>
            <person name="Roach M.J."/>
            <person name="Johnson D.L."/>
            <person name="Bohlmann J."/>
            <person name="van Vuuren H.J."/>
            <person name="Jones S.J."/>
            <person name="Pretorius I.S."/>
            <person name="Schmidt S.A."/>
            <person name="Borneman A.R."/>
        </authorList>
    </citation>
    <scope>NUCLEOTIDE SEQUENCE [LARGE SCALE GENOMIC DNA]</scope>
    <source>
        <strain evidence="2">cv. Chardonnay</strain>
        <tissue evidence="1">Leaf</tissue>
    </source>
</reference>
<sequence length="74" mass="8369">MIKSKILHLFRAQAPVPMSSRTPIYLEEMEWSPLFSIPSQNLEDTVVSPVKEKLSALLDLKALHPDTKRRPGGK</sequence>
<dbReference type="Proteomes" id="UP000288805">
    <property type="component" value="Unassembled WGS sequence"/>
</dbReference>
<gene>
    <name evidence="1" type="ORF">CK203_057943</name>
</gene>
<dbReference type="EMBL" id="QGNW01000391">
    <property type="protein sequence ID" value="RVW73476.1"/>
    <property type="molecule type" value="Genomic_DNA"/>
</dbReference>
<evidence type="ECO:0000313" key="2">
    <source>
        <dbReference type="Proteomes" id="UP000288805"/>
    </source>
</evidence>
<proteinExistence type="predicted"/>
<comment type="caution">
    <text evidence="1">The sequence shown here is derived from an EMBL/GenBank/DDBJ whole genome shotgun (WGS) entry which is preliminary data.</text>
</comment>
<organism evidence="1 2">
    <name type="scientific">Vitis vinifera</name>
    <name type="common">Grape</name>
    <dbReference type="NCBI Taxonomy" id="29760"/>
    <lineage>
        <taxon>Eukaryota</taxon>
        <taxon>Viridiplantae</taxon>
        <taxon>Streptophyta</taxon>
        <taxon>Embryophyta</taxon>
        <taxon>Tracheophyta</taxon>
        <taxon>Spermatophyta</taxon>
        <taxon>Magnoliopsida</taxon>
        <taxon>eudicotyledons</taxon>
        <taxon>Gunneridae</taxon>
        <taxon>Pentapetalae</taxon>
        <taxon>rosids</taxon>
        <taxon>Vitales</taxon>
        <taxon>Vitaceae</taxon>
        <taxon>Viteae</taxon>
        <taxon>Vitis</taxon>
    </lineage>
</organism>
<accession>A0A438GMP2</accession>
<evidence type="ECO:0000313" key="1">
    <source>
        <dbReference type="EMBL" id="RVW73476.1"/>
    </source>
</evidence>
<protein>
    <submittedName>
        <fullName evidence="1">Uncharacterized protein</fullName>
    </submittedName>
</protein>
<name>A0A438GMP2_VITVI</name>